<sequence>MTSWGHDPLLHSQDSGSTLLHQLFVREMRCLYWTALSLVDQYKQWEEIAEARELKRALAVHNHQTKQHVNRIESVLQHLDLPLAFEESVGMKGLIKEARRTMSETKEKSAQRDAALILCWQRIEHYEIATYGGLVTFAETLQYHLIADILRETLKEEKEMDEQLSAIAARYINTGALQETV</sequence>
<dbReference type="OrthoDB" id="9795056at2"/>
<accession>A0A327Q7U9</accession>
<gene>
    <name evidence="1" type="ORF">LX64_04906</name>
</gene>
<reference evidence="1 2" key="1">
    <citation type="submission" date="2018-06" db="EMBL/GenBank/DDBJ databases">
        <title>Genomic Encyclopedia of Archaeal and Bacterial Type Strains, Phase II (KMG-II): from individual species to whole genera.</title>
        <authorList>
            <person name="Goeker M."/>
        </authorList>
    </citation>
    <scope>NUCLEOTIDE SEQUENCE [LARGE SCALE GENOMIC DNA]</scope>
    <source>
        <strain evidence="1 2">DSM 23857</strain>
    </source>
</reference>
<dbReference type="RefSeq" id="WP_111600289.1">
    <property type="nucleotide sequence ID" value="NZ_QLLL01000013.1"/>
</dbReference>
<dbReference type="InterPro" id="IPR009078">
    <property type="entry name" value="Ferritin-like_SF"/>
</dbReference>
<evidence type="ECO:0000313" key="2">
    <source>
        <dbReference type="Proteomes" id="UP000249547"/>
    </source>
</evidence>
<dbReference type="InterPro" id="IPR047114">
    <property type="entry name" value="YciF"/>
</dbReference>
<name>A0A327Q7U9_9BACT</name>
<dbReference type="EMBL" id="QLLL01000013">
    <property type="protein sequence ID" value="RAI97856.1"/>
    <property type="molecule type" value="Genomic_DNA"/>
</dbReference>
<evidence type="ECO:0000313" key="1">
    <source>
        <dbReference type="EMBL" id="RAI97856.1"/>
    </source>
</evidence>
<comment type="caution">
    <text evidence="1">The sequence shown here is derived from an EMBL/GenBank/DDBJ whole genome shotgun (WGS) entry which is preliminary data.</text>
</comment>
<organism evidence="1 2">
    <name type="scientific">Chitinophaga skermanii</name>
    <dbReference type="NCBI Taxonomy" id="331697"/>
    <lineage>
        <taxon>Bacteria</taxon>
        <taxon>Pseudomonadati</taxon>
        <taxon>Bacteroidota</taxon>
        <taxon>Chitinophagia</taxon>
        <taxon>Chitinophagales</taxon>
        <taxon>Chitinophagaceae</taxon>
        <taxon>Chitinophaga</taxon>
    </lineage>
</organism>
<dbReference type="Pfam" id="PF05974">
    <property type="entry name" value="DUF892"/>
    <property type="match status" value="1"/>
</dbReference>
<dbReference type="PANTHER" id="PTHR30565:SF9">
    <property type="entry name" value="PROTEIN YCIF"/>
    <property type="match status" value="1"/>
</dbReference>
<dbReference type="Gene3D" id="1.20.1260.10">
    <property type="match status" value="1"/>
</dbReference>
<dbReference type="Proteomes" id="UP000249547">
    <property type="component" value="Unassembled WGS sequence"/>
</dbReference>
<keyword evidence="2" id="KW-1185">Reference proteome</keyword>
<dbReference type="AlphaFoldDB" id="A0A327Q7U9"/>
<proteinExistence type="predicted"/>
<dbReference type="InterPro" id="IPR012347">
    <property type="entry name" value="Ferritin-like"/>
</dbReference>
<dbReference type="InterPro" id="IPR010287">
    <property type="entry name" value="DUF892_YciF-like"/>
</dbReference>
<dbReference type="PANTHER" id="PTHR30565">
    <property type="entry name" value="PROTEIN YCIF"/>
    <property type="match status" value="1"/>
</dbReference>
<protein>
    <submittedName>
        <fullName evidence="1">Ferritin-like metal-binding protein YciE</fullName>
    </submittedName>
</protein>
<dbReference type="SUPFAM" id="SSF47240">
    <property type="entry name" value="Ferritin-like"/>
    <property type="match status" value="1"/>
</dbReference>